<proteinExistence type="predicted"/>
<dbReference type="GO" id="GO:0005975">
    <property type="term" value="P:carbohydrate metabolic process"/>
    <property type="evidence" value="ECO:0007669"/>
    <property type="project" value="InterPro"/>
</dbReference>
<dbReference type="SUPFAM" id="SSF48208">
    <property type="entry name" value="Six-hairpin glycosidases"/>
    <property type="match status" value="1"/>
</dbReference>
<reference evidence="3 4" key="1">
    <citation type="journal article" date="2020" name="ISME J.">
        <title>Uncovering the hidden diversity of litter-decomposition mechanisms in mushroom-forming fungi.</title>
        <authorList>
            <person name="Floudas D."/>
            <person name="Bentzer J."/>
            <person name="Ahren D."/>
            <person name="Johansson T."/>
            <person name="Persson P."/>
            <person name="Tunlid A."/>
        </authorList>
    </citation>
    <scope>NUCLEOTIDE SEQUENCE [LARGE SCALE GENOMIC DNA]</scope>
    <source>
        <strain evidence="3 4">CBS 291.85</strain>
    </source>
</reference>
<protein>
    <recommendedName>
        <fullName evidence="5">Six-hairpin glycosidase-like protein</fullName>
    </recommendedName>
</protein>
<evidence type="ECO:0000313" key="3">
    <source>
        <dbReference type="EMBL" id="KAF5346964.1"/>
    </source>
</evidence>
<dbReference type="Pfam" id="PF07470">
    <property type="entry name" value="Glyco_hydro_88"/>
    <property type="match status" value="1"/>
</dbReference>
<dbReference type="InterPro" id="IPR008928">
    <property type="entry name" value="6-hairpin_glycosidase_sf"/>
</dbReference>
<dbReference type="Proteomes" id="UP000559256">
    <property type="component" value="Unassembled WGS sequence"/>
</dbReference>
<keyword evidence="4" id="KW-1185">Reference proteome</keyword>
<dbReference type="InterPro" id="IPR012341">
    <property type="entry name" value="6hp_glycosidase-like_sf"/>
</dbReference>
<evidence type="ECO:0000256" key="2">
    <source>
        <dbReference type="SAM" id="MobiDB-lite"/>
    </source>
</evidence>
<dbReference type="InterPro" id="IPR010905">
    <property type="entry name" value="Glyco_hydro_88"/>
</dbReference>
<feature type="region of interest" description="Disordered" evidence="2">
    <location>
        <begin position="116"/>
        <end position="136"/>
    </location>
</feature>
<dbReference type="AlphaFoldDB" id="A0A8H5FRZ9"/>
<accession>A0A8H5FRZ9</accession>
<gene>
    <name evidence="3" type="ORF">D9758_010082</name>
</gene>
<comment type="caution">
    <text evidence="3">The sequence shown here is derived from an EMBL/GenBank/DDBJ whole genome shotgun (WGS) entry which is preliminary data.</text>
</comment>
<dbReference type="Gene3D" id="1.50.10.10">
    <property type="match status" value="1"/>
</dbReference>
<evidence type="ECO:0008006" key="5">
    <source>
        <dbReference type="Google" id="ProtNLM"/>
    </source>
</evidence>
<keyword evidence="1" id="KW-0378">Hydrolase</keyword>
<dbReference type="PANTHER" id="PTHR41814:SF1">
    <property type="entry name" value="CELLULASE"/>
    <property type="match status" value="1"/>
</dbReference>
<name>A0A8H5FRZ9_9AGAR</name>
<organism evidence="3 4">
    <name type="scientific">Tetrapyrgos nigripes</name>
    <dbReference type="NCBI Taxonomy" id="182062"/>
    <lineage>
        <taxon>Eukaryota</taxon>
        <taxon>Fungi</taxon>
        <taxon>Dikarya</taxon>
        <taxon>Basidiomycota</taxon>
        <taxon>Agaricomycotina</taxon>
        <taxon>Agaricomycetes</taxon>
        <taxon>Agaricomycetidae</taxon>
        <taxon>Agaricales</taxon>
        <taxon>Marasmiineae</taxon>
        <taxon>Marasmiaceae</taxon>
        <taxon>Tetrapyrgos</taxon>
    </lineage>
</organism>
<sequence>MEGHVEEEWRDVVIFRTVLAILGNGHPTNDIDPADGLPPNPMLSSLLLVPVVFVFAGQTDAQNLSDSLTQNVKARLAEGSTQSWEIGTRAQALLTHSNSRYSVYYTGDDLSAANNDSSRDGTFLPPPSNDANSDSGDLSTVLEIASSVVGNRSRTNGDISGPQPFMKDGSAADPASIGVAVLLANWTNAPSPQNTSTSYSQAAQDQLDYLLTSVPRSSEGAISHRVAQVQLWSDFVYMVPPFLAYYGVTTGNTTLIDEAYNQISLYRDQLRDGDADGLWKHILLGTGTGAGAPPNDEGHWSTGNAWAASGMLRVLSTMQHSPYASSYQHQMGDLQSWVFEIQSAMFGRLLELGLRDPLDGWYQSVNERTGDKLGCWPGQVDWELIDWFHWFWLLELELETEMEQELELELDE</sequence>
<dbReference type="GO" id="GO:0016787">
    <property type="term" value="F:hydrolase activity"/>
    <property type="evidence" value="ECO:0007669"/>
    <property type="project" value="UniProtKB-KW"/>
</dbReference>
<dbReference type="EMBL" id="JAACJM010000098">
    <property type="protein sequence ID" value="KAF5346964.1"/>
    <property type="molecule type" value="Genomic_DNA"/>
</dbReference>
<dbReference type="PANTHER" id="PTHR41814">
    <property type="entry name" value="EXPRESSED PROTEIN"/>
    <property type="match status" value="1"/>
</dbReference>
<dbReference type="OrthoDB" id="4138492at2759"/>
<evidence type="ECO:0000313" key="4">
    <source>
        <dbReference type="Proteomes" id="UP000559256"/>
    </source>
</evidence>
<evidence type="ECO:0000256" key="1">
    <source>
        <dbReference type="ARBA" id="ARBA00022801"/>
    </source>
</evidence>